<dbReference type="OrthoDB" id="6506763at2"/>
<dbReference type="InterPro" id="IPR009057">
    <property type="entry name" value="Homeodomain-like_sf"/>
</dbReference>
<evidence type="ECO:0000313" key="1">
    <source>
        <dbReference type="EMBL" id="ARN18599.1"/>
    </source>
</evidence>
<dbReference type="AlphaFoldDB" id="A0A1W6L2V2"/>
<name>A0A1W6L2V2_9BURK</name>
<dbReference type="Proteomes" id="UP000193427">
    <property type="component" value="Chromosome"/>
</dbReference>
<dbReference type="GO" id="GO:0003700">
    <property type="term" value="F:DNA-binding transcription factor activity"/>
    <property type="evidence" value="ECO:0007669"/>
    <property type="project" value="InterPro"/>
</dbReference>
<dbReference type="STRING" id="946333.A4W93_00965"/>
<dbReference type="InterPro" id="IPR032687">
    <property type="entry name" value="AraC-type_N"/>
</dbReference>
<dbReference type="GO" id="GO:0005829">
    <property type="term" value="C:cytosol"/>
    <property type="evidence" value="ECO:0007669"/>
    <property type="project" value="TreeGrafter"/>
</dbReference>
<protein>
    <submittedName>
        <fullName evidence="1">Uncharacterized protein</fullName>
    </submittedName>
</protein>
<keyword evidence="2" id="KW-1185">Reference proteome</keyword>
<gene>
    <name evidence="1" type="ORF">A4W93_00965</name>
</gene>
<dbReference type="Gene3D" id="1.10.10.60">
    <property type="entry name" value="Homeodomain-like"/>
    <property type="match status" value="1"/>
</dbReference>
<dbReference type="SMART" id="SM00342">
    <property type="entry name" value="HTH_ARAC"/>
    <property type="match status" value="1"/>
</dbReference>
<proteinExistence type="predicted"/>
<accession>A0A1W6L2V2</accession>
<dbReference type="GO" id="GO:0000976">
    <property type="term" value="F:transcription cis-regulatory region binding"/>
    <property type="evidence" value="ECO:0007669"/>
    <property type="project" value="TreeGrafter"/>
</dbReference>
<dbReference type="RefSeq" id="WP_085748831.1">
    <property type="nucleotide sequence ID" value="NZ_BSPR01000010.1"/>
</dbReference>
<evidence type="ECO:0000313" key="2">
    <source>
        <dbReference type="Proteomes" id="UP000193427"/>
    </source>
</evidence>
<organism evidence="1 2">
    <name type="scientific">Piscinibacter gummiphilus</name>
    <dbReference type="NCBI Taxonomy" id="946333"/>
    <lineage>
        <taxon>Bacteria</taxon>
        <taxon>Pseudomonadati</taxon>
        <taxon>Pseudomonadota</taxon>
        <taxon>Betaproteobacteria</taxon>
        <taxon>Burkholderiales</taxon>
        <taxon>Sphaerotilaceae</taxon>
        <taxon>Piscinibacter</taxon>
    </lineage>
</organism>
<dbReference type="KEGG" id="rgu:A4W93_00965"/>
<dbReference type="SUPFAM" id="SSF46689">
    <property type="entry name" value="Homeodomain-like"/>
    <property type="match status" value="1"/>
</dbReference>
<reference evidence="1 2" key="1">
    <citation type="submission" date="2016-04" db="EMBL/GenBank/DDBJ databases">
        <title>Complete genome sequence of natural rubber-degrading, novel Gram-negative bacterium, Rhizobacter gummiphilus strain NS21.</title>
        <authorList>
            <person name="Tabata M."/>
            <person name="Kasai D."/>
            <person name="Fukuda M."/>
        </authorList>
    </citation>
    <scope>NUCLEOTIDE SEQUENCE [LARGE SCALE GENOMIC DNA]</scope>
    <source>
        <strain evidence="1 2">NS21</strain>
    </source>
</reference>
<dbReference type="InterPro" id="IPR018060">
    <property type="entry name" value="HTH_AraC"/>
</dbReference>
<dbReference type="PROSITE" id="PS01124">
    <property type="entry name" value="HTH_ARAC_FAMILY_2"/>
    <property type="match status" value="1"/>
</dbReference>
<dbReference type="EMBL" id="CP015118">
    <property type="protein sequence ID" value="ARN18599.1"/>
    <property type="molecule type" value="Genomic_DNA"/>
</dbReference>
<dbReference type="Pfam" id="PF12833">
    <property type="entry name" value="HTH_18"/>
    <property type="match status" value="1"/>
</dbReference>
<sequence>MNVSPVNFKAVAYVLDVEGFDSAAALERCGFGAIDALDDHGPWLPARQLGDLMAAAVDVTRDPCFGLVAGKSKGLMRHVTLMQVTLVAPTLRQVIDDICRFAPLYLERSEVELCVRSDAAEIVVAPVVSLGVGGRFRTELVATSAAQMVRFARGAAEDILAVEMPHACPPGQASRYAATFGPQVRFGCDRCAVAFNPRLLDMPLQTHDPGAYAAARRVAEAALAAHGPMPRIAERVKHWLLSVMPRQPSLKEAAARFRLSERGLRRQLSASGVTYTELTQQCHRSVAEHLLARRDLSIQQVADRLGFASVASFHRAFRRWTGSTPVRWRDAPLSGARRTPSGEAP</sequence>
<dbReference type="PANTHER" id="PTHR47894:SF1">
    <property type="entry name" value="HTH-TYPE TRANSCRIPTIONAL REGULATOR VQSM"/>
    <property type="match status" value="1"/>
</dbReference>
<dbReference type="PANTHER" id="PTHR47894">
    <property type="entry name" value="HTH-TYPE TRANSCRIPTIONAL REGULATOR GADX"/>
    <property type="match status" value="1"/>
</dbReference>
<dbReference type="Pfam" id="PF12625">
    <property type="entry name" value="Arabinose_bd"/>
    <property type="match status" value="1"/>
</dbReference>